<accession>A0A913ZQN6</accession>
<evidence type="ECO:0000256" key="2">
    <source>
        <dbReference type="ARBA" id="ARBA00020055"/>
    </source>
</evidence>
<organism evidence="7 8">
    <name type="scientific">Patiria miniata</name>
    <name type="common">Bat star</name>
    <name type="synonym">Asterina miniata</name>
    <dbReference type="NCBI Taxonomy" id="46514"/>
    <lineage>
        <taxon>Eukaryota</taxon>
        <taxon>Metazoa</taxon>
        <taxon>Echinodermata</taxon>
        <taxon>Eleutherozoa</taxon>
        <taxon>Asterozoa</taxon>
        <taxon>Asteroidea</taxon>
        <taxon>Valvatacea</taxon>
        <taxon>Valvatida</taxon>
        <taxon>Asterinidae</taxon>
        <taxon>Patiria</taxon>
    </lineage>
</organism>
<keyword evidence="3" id="KW-0132">Cell division</keyword>
<feature type="compositionally biased region" description="Basic and acidic residues" evidence="6">
    <location>
        <begin position="441"/>
        <end position="468"/>
    </location>
</feature>
<evidence type="ECO:0000313" key="7">
    <source>
        <dbReference type="EnsemblMetazoa" id="XP_038053391.1"/>
    </source>
</evidence>
<dbReference type="PANTHER" id="PTHR14728:SF2">
    <property type="entry name" value="PROTEIN AURORA BOREALIS"/>
    <property type="match status" value="1"/>
</dbReference>
<feature type="compositionally biased region" description="Low complexity" evidence="6">
    <location>
        <begin position="309"/>
        <end position="321"/>
    </location>
</feature>
<evidence type="ECO:0000256" key="4">
    <source>
        <dbReference type="ARBA" id="ARBA00022776"/>
    </source>
</evidence>
<evidence type="ECO:0000256" key="3">
    <source>
        <dbReference type="ARBA" id="ARBA00022618"/>
    </source>
</evidence>
<dbReference type="GO" id="GO:0019901">
    <property type="term" value="F:protein kinase binding"/>
    <property type="evidence" value="ECO:0007669"/>
    <property type="project" value="TreeGrafter"/>
</dbReference>
<comment type="similarity">
    <text evidence="1">Belongs to the BORA family.</text>
</comment>
<dbReference type="GO" id="GO:0005737">
    <property type="term" value="C:cytoplasm"/>
    <property type="evidence" value="ECO:0007669"/>
    <property type="project" value="TreeGrafter"/>
</dbReference>
<keyword evidence="5" id="KW-0131">Cell cycle</keyword>
<dbReference type="GO" id="GO:0051301">
    <property type="term" value="P:cell division"/>
    <property type="evidence" value="ECO:0007669"/>
    <property type="project" value="UniProtKB-KW"/>
</dbReference>
<dbReference type="GO" id="GO:0060236">
    <property type="term" value="P:regulation of mitotic spindle organization"/>
    <property type="evidence" value="ECO:0007669"/>
    <property type="project" value="TreeGrafter"/>
</dbReference>
<feature type="region of interest" description="Disordered" evidence="6">
    <location>
        <begin position="164"/>
        <end position="203"/>
    </location>
</feature>
<dbReference type="GO" id="GO:0005634">
    <property type="term" value="C:nucleus"/>
    <property type="evidence" value="ECO:0007669"/>
    <property type="project" value="TreeGrafter"/>
</dbReference>
<feature type="compositionally biased region" description="Basic and acidic residues" evidence="6">
    <location>
        <begin position="187"/>
        <end position="203"/>
    </location>
</feature>
<evidence type="ECO:0000256" key="1">
    <source>
        <dbReference type="ARBA" id="ARBA00010963"/>
    </source>
</evidence>
<sequence>MLSRFIASCPPTFEVLPGRRDPVVSPYLLRALLFQIAVSAGGFIRGAMEESSCSGQGNIPDTSANNTLNPFEADSVDSLHLTQFSPSVFARSAATPASSKKSSLFRWSIDQLAILHPADIDEHALQQESTLDSDTEERAQLAIEQFFSQQHLVPSPWSVKRPIKHVTFSPNPPTVSEAKDSNSCSEAPERSSHDNENSCQNKERTEVSCQTTVTLPVDFDLQAVLGDQFAFNDSQAEGVNELSSSSLRRKLFSQGEASPIISPVGVGLDHQISPERIPDIPSPQISPIRQVDDTTLSASDISHVQTPGSVQSQFSSSPISSKLTPRRWTPYSQGSRAASSVGHIGSPSFSPISSTFYPATSDSSNPICDSSVKGKAPPCDMIMPDASPILPHASKSRSGMLFPFLASMEPPSVEMTSVSFSGDENHLEGAKQVDHPCASTQDDKHSAPDRPPHNDSDESSDSTDRSDYNDSGDSQSLDPAGATSVCSMEQSYIRLADEFSEERPLSGQSSSCGGLQENDEEMLNGAGDSLFLSQDMLSFEGYDGTSMPCAASRKQLTSTLRLRASHAPSDSIFTELPLSLKSFPETSLNKLGSCVKSGSGINSGSTVTMEMAGVNPGSKFREVVTPMQSDSGFNSHSFTSMEVTDSEGQIEAMQANEYSVGNCPPMADNKENLCRWKNQLL</sequence>
<evidence type="ECO:0000256" key="6">
    <source>
        <dbReference type="SAM" id="MobiDB-lite"/>
    </source>
</evidence>
<evidence type="ECO:0000313" key="8">
    <source>
        <dbReference type="Proteomes" id="UP000887568"/>
    </source>
</evidence>
<dbReference type="OrthoDB" id="10020858at2759"/>
<dbReference type="OMA" id="FIRGAME"/>
<feature type="region of interest" description="Disordered" evidence="6">
    <location>
        <begin position="499"/>
        <end position="521"/>
    </location>
</feature>
<dbReference type="Proteomes" id="UP000887568">
    <property type="component" value="Unplaced"/>
</dbReference>
<dbReference type="AlphaFoldDB" id="A0A913ZQN6"/>
<proteinExistence type="inferred from homology"/>
<name>A0A913ZQN6_PATMI</name>
<dbReference type="RefSeq" id="XP_038053391.1">
    <property type="nucleotide sequence ID" value="XM_038197463.1"/>
</dbReference>
<dbReference type="GeneID" id="119725871"/>
<dbReference type="GO" id="GO:0007088">
    <property type="term" value="P:regulation of mitotic nuclear division"/>
    <property type="evidence" value="ECO:0007669"/>
    <property type="project" value="TreeGrafter"/>
</dbReference>
<feature type="region of interest" description="Disordered" evidence="6">
    <location>
        <begin position="305"/>
        <end position="342"/>
    </location>
</feature>
<dbReference type="PRINTS" id="PR02038">
    <property type="entry name" value="AURORABORA"/>
</dbReference>
<dbReference type="Pfam" id="PF15280">
    <property type="entry name" value="BORA_N"/>
    <property type="match status" value="1"/>
</dbReference>
<evidence type="ECO:0000256" key="5">
    <source>
        <dbReference type="ARBA" id="ARBA00023306"/>
    </source>
</evidence>
<dbReference type="EnsemblMetazoa" id="XM_038197463.1">
    <property type="protein sequence ID" value="XP_038053391.1"/>
    <property type="gene ID" value="LOC119725871"/>
</dbReference>
<protein>
    <recommendedName>
        <fullName evidence="2">Protein aurora borealis</fullName>
    </recommendedName>
</protein>
<dbReference type="PANTHER" id="PTHR14728">
    <property type="entry name" value="PROTEIN AURORA BOREALIS"/>
    <property type="match status" value="1"/>
</dbReference>
<feature type="compositionally biased region" description="Low complexity" evidence="6">
    <location>
        <begin position="505"/>
        <end position="516"/>
    </location>
</feature>
<dbReference type="InterPro" id="IPR023252">
    <property type="entry name" value="Aurora_borealis_protein"/>
</dbReference>
<feature type="region of interest" description="Disordered" evidence="6">
    <location>
        <begin position="434"/>
        <end position="484"/>
    </location>
</feature>
<keyword evidence="4" id="KW-0498">Mitosis</keyword>
<keyword evidence="8" id="KW-1185">Reference proteome</keyword>
<reference evidence="7" key="1">
    <citation type="submission" date="2022-11" db="UniProtKB">
        <authorList>
            <consortium name="EnsemblMetazoa"/>
        </authorList>
    </citation>
    <scope>IDENTIFICATION</scope>
</reference>